<evidence type="ECO:0000313" key="3">
    <source>
        <dbReference type="EMBL" id="KAI5068989.1"/>
    </source>
</evidence>
<feature type="region of interest" description="Disordered" evidence="2">
    <location>
        <begin position="519"/>
        <end position="540"/>
    </location>
</feature>
<dbReference type="PANTHER" id="PTHR12161:SF55">
    <property type="entry name" value="REGULATOR OF VPS4 ACTIVITY IN THE MVB PATHWAY PROTEIN"/>
    <property type="match status" value="1"/>
</dbReference>
<feature type="region of interest" description="Disordered" evidence="2">
    <location>
        <begin position="1106"/>
        <end position="1272"/>
    </location>
</feature>
<feature type="region of interest" description="Disordered" evidence="2">
    <location>
        <begin position="481"/>
        <end position="503"/>
    </location>
</feature>
<dbReference type="FunFam" id="1.20.1260.60:FF:000003">
    <property type="entry name" value="IST1-like protein isoform A"/>
    <property type="match status" value="1"/>
</dbReference>
<dbReference type="OrthoDB" id="29853at2759"/>
<feature type="region of interest" description="Disordered" evidence="2">
    <location>
        <begin position="1024"/>
        <end position="1050"/>
    </location>
</feature>
<feature type="compositionally biased region" description="Polar residues" evidence="2">
    <location>
        <begin position="1134"/>
        <end position="1155"/>
    </location>
</feature>
<feature type="compositionally biased region" description="Basic and acidic residues" evidence="2">
    <location>
        <begin position="1263"/>
        <end position="1272"/>
    </location>
</feature>
<feature type="compositionally biased region" description="Polar residues" evidence="2">
    <location>
        <begin position="1816"/>
        <end position="1836"/>
    </location>
</feature>
<dbReference type="GO" id="GO:0015031">
    <property type="term" value="P:protein transport"/>
    <property type="evidence" value="ECO:0007669"/>
    <property type="project" value="InterPro"/>
</dbReference>
<feature type="compositionally biased region" description="Basic and acidic residues" evidence="2">
    <location>
        <begin position="1860"/>
        <end position="1880"/>
    </location>
</feature>
<feature type="compositionally biased region" description="Polar residues" evidence="2">
    <location>
        <begin position="1739"/>
        <end position="1749"/>
    </location>
</feature>
<protein>
    <submittedName>
        <fullName evidence="3">Uncharacterized protein</fullName>
    </submittedName>
</protein>
<feature type="compositionally biased region" description="Low complexity" evidence="2">
    <location>
        <begin position="413"/>
        <end position="424"/>
    </location>
</feature>
<dbReference type="EMBL" id="JABFUD020000015">
    <property type="protein sequence ID" value="KAI5068989.1"/>
    <property type="molecule type" value="Genomic_DNA"/>
</dbReference>
<evidence type="ECO:0000256" key="2">
    <source>
        <dbReference type="SAM" id="MobiDB-lite"/>
    </source>
</evidence>
<name>A0A9D4UJE8_ADICA</name>
<evidence type="ECO:0000313" key="4">
    <source>
        <dbReference type="Proteomes" id="UP000886520"/>
    </source>
</evidence>
<feature type="compositionally biased region" description="Basic and acidic residues" evidence="2">
    <location>
        <begin position="1187"/>
        <end position="1205"/>
    </location>
</feature>
<feature type="compositionally biased region" description="Pro residues" evidence="2">
    <location>
        <begin position="1924"/>
        <end position="1934"/>
    </location>
</feature>
<feature type="region of interest" description="Disordered" evidence="2">
    <location>
        <begin position="875"/>
        <end position="895"/>
    </location>
</feature>
<accession>A0A9D4UJE8</accession>
<feature type="compositionally biased region" description="Polar residues" evidence="2">
    <location>
        <begin position="1846"/>
        <end position="1857"/>
    </location>
</feature>
<evidence type="ECO:0000256" key="1">
    <source>
        <dbReference type="ARBA" id="ARBA00005536"/>
    </source>
</evidence>
<feature type="compositionally biased region" description="Low complexity" evidence="2">
    <location>
        <begin position="1213"/>
        <end position="1229"/>
    </location>
</feature>
<feature type="compositionally biased region" description="Polar residues" evidence="2">
    <location>
        <begin position="1357"/>
        <end position="1382"/>
    </location>
</feature>
<feature type="compositionally biased region" description="Basic and acidic residues" evidence="2">
    <location>
        <begin position="1782"/>
        <end position="1806"/>
    </location>
</feature>
<feature type="compositionally biased region" description="Basic and acidic residues" evidence="2">
    <location>
        <begin position="576"/>
        <end position="590"/>
    </location>
</feature>
<reference evidence="3" key="1">
    <citation type="submission" date="2021-01" db="EMBL/GenBank/DDBJ databases">
        <title>Adiantum capillus-veneris genome.</title>
        <authorList>
            <person name="Fang Y."/>
            <person name="Liao Q."/>
        </authorList>
    </citation>
    <scope>NUCLEOTIDE SEQUENCE</scope>
    <source>
        <strain evidence="3">H3</strain>
        <tissue evidence="3">Leaf</tissue>
    </source>
</reference>
<feature type="compositionally biased region" description="Low complexity" evidence="2">
    <location>
        <begin position="1901"/>
        <end position="1916"/>
    </location>
</feature>
<feature type="compositionally biased region" description="Basic and acidic residues" evidence="2">
    <location>
        <begin position="1701"/>
        <end position="1710"/>
    </location>
</feature>
<feature type="compositionally biased region" description="Polar residues" evidence="2">
    <location>
        <begin position="259"/>
        <end position="271"/>
    </location>
</feature>
<feature type="region of interest" description="Disordered" evidence="2">
    <location>
        <begin position="576"/>
        <end position="600"/>
    </location>
</feature>
<feature type="region of interest" description="Disordered" evidence="2">
    <location>
        <begin position="1669"/>
        <end position="1962"/>
    </location>
</feature>
<feature type="region of interest" description="Disordered" evidence="2">
    <location>
        <begin position="393"/>
        <end position="439"/>
    </location>
</feature>
<feature type="compositionally biased region" description="Basic and acidic residues" evidence="2">
    <location>
        <begin position="1388"/>
        <end position="1404"/>
    </location>
</feature>
<feature type="compositionally biased region" description="Polar residues" evidence="2">
    <location>
        <begin position="1024"/>
        <end position="1033"/>
    </location>
</feature>
<feature type="compositionally biased region" description="Basic and acidic residues" evidence="2">
    <location>
        <begin position="487"/>
        <end position="503"/>
    </location>
</feature>
<dbReference type="Proteomes" id="UP000886520">
    <property type="component" value="Chromosome 15"/>
</dbReference>
<feature type="region of interest" description="Disordered" evidence="2">
    <location>
        <begin position="259"/>
        <end position="279"/>
    </location>
</feature>
<feature type="region of interest" description="Disordered" evidence="2">
    <location>
        <begin position="1348"/>
        <end position="1422"/>
    </location>
</feature>
<sequence length="2027" mass="224417">MGRTTDVLRKGFRAAKCLTSLKLTTSRIKVMRNKRSISAKQMRGEIVQLIKSGQDAHVYITKADALIKQENMVAVYDLLDQYCHAIMSRFPAIELQRNCPADMKEPIASIIYAAPRCIELTELAAIKDAFVSKYGKDFAAAATELRPNCGVNTQVIELLSIRPATGDMKLKLMKDICKEHNVDWTPGEALAGSPAAGTGHIEAKVEPMQSTATLGSIKANAVGVGEAGPSKTTVLQRVKKPGASNKSSIAEAVVSATNASKTSAQEQSSSAEGDVAKGKPSVPGSFIGVMSSAHDSSKVAGFGTDSSKVDDTKLSTFEEEDARRLRERILQSLKGGSFVEPVIEAETNAEDLHKPMDADAQVVMSDSDSDSFVSVEEGRFEDDVESFSHRAAARKESFQDNTTQGFTEADLESPSSSKKFSTSSQQDVYSRTSSKNRGGAMETHEVMLASSNFSNLPSGSSHKGVSFKVNSKETLNAETALEEERAEDSLNRGKLAEAHSVEGLKESTMVIESMDNLLRVSSKKSSNEEEMMEKNSRKDSMNMGKLVEAQSVEELSEDRKIIGKVAEELSVEAVAKESFQRKDSLEDKSAEATTESSVKWKLSERDSLEAAEGLGDESRLHTEGIIEVTPSVAKTEIKLVENHVAECSLDANKVEFEAEEKSRPPASELFKEQFGFEGGLDDEMSSAAGKAACLSNEKLPGRALDNVAEEPFSSLENALETGDDSGSLPAVGKSVEHPVALGTLESGQDFAAAAKAIAAEAARLAILDYAKRLAESGTIPLDLGELSKLGITFEENKGPQLLKTSTIEGSSECAVSEALTHARKGKNYGTDTTRGEKSFKTEITLNHDEIHSSDHLDAEEMSADNEKSKPSVIENALDGDSGSLNLSATTESKTQDMETEIEDINPFATSVAATTDKDLNSPLSEIDNEKASWVDMTQPGQTTKAGNFGQDDHLDIFFQRKTPRLPEEYPMFDEERYSYPKLKPSFMEGRAPYDGSDLKQSSLQENLFLKPLFDTVTEGQSTVLKESSDSLTSPVFDEGDGGPFKSPVFDDGPDYYDDGVDNRMDCPAVTDEKRPLSPLSIKSPAVFDQEPKACFDKMADDEELFSKERKESPSRGQLKWQPKKPISSFEHVGTGNQSTFDASDTSLGVSGNLMSRRSRRQTKVYDDSKHHGDGTTQLTSSSSVLQKQDDEPERKDEVNVREKKTLGRKQVRPDVSSSSARSQQSSDSPKWVTSQADYSFPLEDDWDSTSTKISSTRTTKSPTRLDNRQRVTSEDFYFPENDDLAGISAGTSMSRKTHTSPSRMIRQELMTHSYFGVEDDPVDYKLSYNRPKIPKVYQHDMVEDDHIEESEGKYKPSLQTSDLSKRTSAGSGFDSQLQQRYGQQKLGMRSEYKHSREDEGESSRTRPMSTRLQPKKYLEDEEPHLVSRYKLMTQDYEPSEFGGINKSRIPNLSKLEKDVVEDDEQQRRWQHGMGSKDVGESLRTRPTSNRQQQRKYIEQAEPILVSRYKPIMQDDDPLDYGTSNQTRISKLYQLEEDLGEDEEQLRSKYNHYREDVGESAGTRPMSSRLQPKKYIEEESSYFVPRYTTRIQDDQPLDYQSSNKSRKPKKYQLEKDVIEGGQVRESLQSQADDIGERASASSGSNRRYQQRRQQGKDALESGYVHYEDVTAGGGGNLASQKPSDFEEAQQVKSSSSRLRPSRQQEKRHIEQMESELAVRYNTATDDHLLGCQEEEDEQFMPQTSPQQKQGPQEKDNWPTPSDGCERDSQSKKQNLGSQRQKKLQKDKQQSVSGHWEKESMAEEEAHKMTSLLEVQQEPAQQVSKSSRSPLYSHNKQGSIPEDHLSKSDQQALEQQVGGTNAHKDGRPQEKGVSEQQEKTLAEIKPLARQHQNPTEEGTVGKQQPSQSTSLSLESSISDPIVLATIPPPTKKPSTPPLVKLESSSSAPSPSKPPEVKVPQKPPNLDDLAANFEALRRARKALPHSSVACGMTSLTEVLPLLVRHWLFLRLQEGPCSASRLCMVYLPWVE</sequence>
<gene>
    <name evidence="3" type="ORF">GOP47_0015290</name>
</gene>
<feature type="compositionally biased region" description="Acidic residues" evidence="2">
    <location>
        <begin position="1534"/>
        <end position="1543"/>
    </location>
</feature>
<proteinExistence type="inferred from homology"/>
<feature type="compositionally biased region" description="Low complexity" evidence="2">
    <location>
        <begin position="1248"/>
        <end position="1262"/>
    </location>
</feature>
<feature type="compositionally biased region" description="Polar residues" evidence="2">
    <location>
        <begin position="425"/>
        <end position="436"/>
    </location>
</feature>
<feature type="compositionally biased region" description="Basic and acidic residues" evidence="2">
    <location>
        <begin position="1163"/>
        <end position="1173"/>
    </location>
</feature>
<comment type="similarity">
    <text evidence="1">Belongs to the IST1 family.</text>
</comment>
<dbReference type="Gene3D" id="1.20.1260.60">
    <property type="entry name" value="Vacuolar protein sorting-associated protein Ist1"/>
    <property type="match status" value="1"/>
</dbReference>
<dbReference type="InterPro" id="IPR042277">
    <property type="entry name" value="IST1-like"/>
</dbReference>
<feature type="region of interest" description="Disordered" evidence="2">
    <location>
        <begin position="1455"/>
        <end position="1657"/>
    </location>
</feature>
<organism evidence="3 4">
    <name type="scientific">Adiantum capillus-veneris</name>
    <name type="common">Maidenhair fern</name>
    <dbReference type="NCBI Taxonomy" id="13818"/>
    <lineage>
        <taxon>Eukaryota</taxon>
        <taxon>Viridiplantae</taxon>
        <taxon>Streptophyta</taxon>
        <taxon>Embryophyta</taxon>
        <taxon>Tracheophyta</taxon>
        <taxon>Polypodiopsida</taxon>
        <taxon>Polypodiidae</taxon>
        <taxon>Polypodiales</taxon>
        <taxon>Pteridineae</taxon>
        <taxon>Pteridaceae</taxon>
        <taxon>Vittarioideae</taxon>
        <taxon>Adiantum</taxon>
    </lineage>
</organism>
<feature type="compositionally biased region" description="Polar residues" evidence="2">
    <location>
        <begin position="882"/>
        <end position="892"/>
    </location>
</feature>
<dbReference type="Pfam" id="PF03398">
    <property type="entry name" value="Ist1"/>
    <property type="match status" value="1"/>
</dbReference>
<keyword evidence="4" id="KW-1185">Reference proteome</keyword>
<dbReference type="PANTHER" id="PTHR12161">
    <property type="entry name" value="IST1 FAMILY MEMBER"/>
    <property type="match status" value="1"/>
</dbReference>
<dbReference type="InterPro" id="IPR005061">
    <property type="entry name" value="Ist1"/>
</dbReference>
<comment type="caution">
    <text evidence="3">The sequence shown here is derived from an EMBL/GenBank/DDBJ whole genome shotgun (WGS) entry which is preliminary data.</text>
</comment>